<dbReference type="Pfam" id="PF00096">
    <property type="entry name" value="zf-C2H2"/>
    <property type="match status" value="3"/>
</dbReference>
<feature type="binding site" evidence="12">
    <location>
        <position position="151"/>
    </location>
    <ligand>
        <name>Zn(2+)</name>
        <dbReference type="ChEBI" id="CHEBI:29105"/>
    </ligand>
</feature>
<reference evidence="18" key="1">
    <citation type="journal article" date="2015" name="Proc. Natl. Acad. Sci. U.S.A.">
        <title>Genome sequence of the Asian Tiger mosquito, Aedes albopictus, reveals insights into its biology, genetics, and evolution.</title>
        <authorList>
            <person name="Chen X.G."/>
            <person name="Jiang X."/>
            <person name="Gu J."/>
            <person name="Xu M."/>
            <person name="Wu Y."/>
            <person name="Deng Y."/>
            <person name="Zhang C."/>
            <person name="Bonizzoni M."/>
            <person name="Dermauw W."/>
            <person name="Vontas J."/>
            <person name="Armbruster P."/>
            <person name="Huang X."/>
            <person name="Yang Y."/>
            <person name="Zhang H."/>
            <person name="He W."/>
            <person name="Peng H."/>
            <person name="Liu Y."/>
            <person name="Wu K."/>
            <person name="Chen J."/>
            <person name="Lirakis M."/>
            <person name="Topalis P."/>
            <person name="Van Leeuwen T."/>
            <person name="Hall A.B."/>
            <person name="Jiang X."/>
            <person name="Thorpe C."/>
            <person name="Mueller R.L."/>
            <person name="Sun C."/>
            <person name="Waterhouse R.M."/>
            <person name="Yan G."/>
            <person name="Tu Z.J."/>
            <person name="Fang X."/>
            <person name="James A.A."/>
        </authorList>
    </citation>
    <scope>NUCLEOTIDE SEQUENCE [LARGE SCALE GENOMIC DNA]</scope>
    <source>
        <strain evidence="18">Foshan</strain>
    </source>
</reference>
<dbReference type="InterPro" id="IPR006612">
    <property type="entry name" value="THAP_Znf"/>
</dbReference>
<dbReference type="InterPro" id="IPR012934">
    <property type="entry name" value="Znf_AD"/>
</dbReference>
<evidence type="ECO:0000256" key="10">
    <source>
        <dbReference type="PROSITE-ProRule" id="PRU00042"/>
    </source>
</evidence>
<feature type="domain" description="C2H2-type" evidence="14">
    <location>
        <begin position="390"/>
        <end position="418"/>
    </location>
</feature>
<keyword evidence="8" id="KW-0804">Transcription</keyword>
<organism evidence="17 18">
    <name type="scientific">Aedes albopictus</name>
    <name type="common">Asian tiger mosquito</name>
    <name type="synonym">Stegomyia albopicta</name>
    <dbReference type="NCBI Taxonomy" id="7160"/>
    <lineage>
        <taxon>Eukaryota</taxon>
        <taxon>Metazoa</taxon>
        <taxon>Ecdysozoa</taxon>
        <taxon>Arthropoda</taxon>
        <taxon>Hexapoda</taxon>
        <taxon>Insecta</taxon>
        <taxon>Pterygota</taxon>
        <taxon>Neoptera</taxon>
        <taxon>Endopterygota</taxon>
        <taxon>Diptera</taxon>
        <taxon>Nematocera</taxon>
        <taxon>Culicoidea</taxon>
        <taxon>Culicidae</taxon>
        <taxon>Culicinae</taxon>
        <taxon>Aedini</taxon>
        <taxon>Aedes</taxon>
        <taxon>Stegomyia</taxon>
    </lineage>
</organism>
<dbReference type="PROSITE" id="PS50950">
    <property type="entry name" value="ZF_THAP"/>
    <property type="match status" value="1"/>
</dbReference>
<feature type="domain" description="C2H2-type" evidence="14">
    <location>
        <begin position="362"/>
        <end position="389"/>
    </location>
</feature>
<sequence>MENLPQKCLAPNCSSTIDQPEISFFDFPSKGNRDLIRSWNKALGFRANCKHIPDPKVCERHFQPEELDRNVIPVAFARPGVVPSWVDLESTGEEGEQGSSYCRLCAKLERQPMENSVDKLMQCSETAKLLEICLQSSLGYDMLPSEVCNTCACMMKSWIKFVKTCRAAQYKLIKLSGVIKHDGEEETTMSETEAVVTTNIKRELRESNELPANGLLIGLEVDVKSQEAHYDMDEAVEFENDVSATVEKHDNEHPDVNVKMEPCDTNDDSDFDATNDYVADAESNFEMDEDDDDEYVPEGKYKGKLGDNKALKHEINEENQVEENPKRKRGRPRKHEPRPPREPRKPKEKRDKSDKPASLCKQVCQVCGKILSNSASFSVHMLMHTQQKDVVCPICGKRFYIKQQLKVHVESIHEKKDFVCNICGLKCRWQKSLRRHMLLHDENPYKHKCTYCDKAFSRPNQLRHHVMKHTGDRVYCDICGADYRFNYMLTQHKIRKHGIVIEGVQLYKQSARRKKSEGGNQLTSAICNRVVQQAEAQVQPLVHSSITIEPMTFSEHDRIEHSDQTHVSDLGSPVATDPSFETIGSSDDTTSNAQGDNHLRESSGTTQLNMSTSSGLLDFQAIGRQ</sequence>
<keyword evidence="2 12" id="KW-0479">Metal-binding</keyword>
<dbReference type="SUPFAM" id="SSF57667">
    <property type="entry name" value="beta-beta-alpha zinc fingers"/>
    <property type="match status" value="3"/>
</dbReference>
<feature type="binding site" evidence="12">
    <location>
        <position position="148"/>
    </location>
    <ligand>
        <name>Zn(2+)</name>
        <dbReference type="ChEBI" id="CHEBI:29105"/>
    </ligand>
</feature>
<keyword evidence="7 11" id="KW-0238">DNA-binding</keyword>
<feature type="compositionally biased region" description="Polar residues" evidence="13">
    <location>
        <begin position="582"/>
        <end position="595"/>
    </location>
</feature>
<accession>A0ABM1Z408</accession>
<name>A0ABM1Z408_AEDAL</name>
<feature type="domain" description="THAP-type" evidence="15">
    <location>
        <begin position="4"/>
        <end position="86"/>
    </location>
</feature>
<keyword evidence="4 10" id="KW-0863">Zinc-finger</keyword>
<dbReference type="Gene3D" id="3.30.160.60">
    <property type="entry name" value="Classic Zinc Finger"/>
    <property type="match status" value="2"/>
</dbReference>
<feature type="compositionally biased region" description="Basic and acidic residues" evidence="13">
    <location>
        <begin position="297"/>
        <end position="316"/>
    </location>
</feature>
<evidence type="ECO:0000256" key="3">
    <source>
        <dbReference type="ARBA" id="ARBA00022737"/>
    </source>
</evidence>
<proteinExistence type="predicted"/>
<evidence type="ECO:0000256" key="1">
    <source>
        <dbReference type="ARBA" id="ARBA00004123"/>
    </source>
</evidence>
<evidence type="ECO:0000256" key="6">
    <source>
        <dbReference type="ARBA" id="ARBA00023015"/>
    </source>
</evidence>
<evidence type="ECO:0000256" key="2">
    <source>
        <dbReference type="ARBA" id="ARBA00022723"/>
    </source>
</evidence>
<protein>
    <submittedName>
        <fullName evidence="17">Uncharacterized protein</fullName>
    </submittedName>
</protein>
<evidence type="ECO:0000256" key="8">
    <source>
        <dbReference type="ARBA" id="ARBA00023163"/>
    </source>
</evidence>
<keyword evidence="6" id="KW-0805">Transcription regulation</keyword>
<feature type="compositionally biased region" description="Basic and acidic residues" evidence="13">
    <location>
        <begin position="249"/>
        <end position="262"/>
    </location>
</feature>
<dbReference type="PROSITE" id="PS00028">
    <property type="entry name" value="ZINC_FINGER_C2H2_1"/>
    <property type="match status" value="4"/>
</dbReference>
<keyword evidence="3" id="KW-0677">Repeat</keyword>
<evidence type="ECO:0000256" key="11">
    <source>
        <dbReference type="PROSITE-ProRule" id="PRU00309"/>
    </source>
</evidence>
<evidence type="ECO:0000256" key="5">
    <source>
        <dbReference type="ARBA" id="ARBA00022833"/>
    </source>
</evidence>
<dbReference type="InterPro" id="IPR050636">
    <property type="entry name" value="C2H2-ZF_domain-containing"/>
</dbReference>
<keyword evidence="18" id="KW-1185">Reference proteome</keyword>
<reference evidence="17" key="2">
    <citation type="submission" date="2025-05" db="UniProtKB">
        <authorList>
            <consortium name="EnsemblMetazoa"/>
        </authorList>
    </citation>
    <scope>IDENTIFICATION</scope>
    <source>
        <strain evidence="17">Foshan</strain>
    </source>
</reference>
<feature type="binding site" evidence="12">
    <location>
        <position position="105"/>
    </location>
    <ligand>
        <name>Zn(2+)</name>
        <dbReference type="ChEBI" id="CHEBI:29105"/>
    </ligand>
</feature>
<dbReference type="SUPFAM" id="SSF57716">
    <property type="entry name" value="Glucocorticoid receptor-like (DNA-binding domain)"/>
    <property type="match status" value="1"/>
</dbReference>
<feature type="compositionally biased region" description="Basic and acidic residues" evidence="13">
    <location>
        <begin position="337"/>
        <end position="355"/>
    </location>
</feature>
<keyword evidence="9" id="KW-0539">Nucleus</keyword>
<evidence type="ECO:0000259" key="15">
    <source>
        <dbReference type="PROSITE" id="PS50950"/>
    </source>
</evidence>
<dbReference type="Proteomes" id="UP000069940">
    <property type="component" value="Unassembled WGS sequence"/>
</dbReference>
<feature type="binding site" evidence="12">
    <location>
        <position position="102"/>
    </location>
    <ligand>
        <name>Zn(2+)</name>
        <dbReference type="ChEBI" id="CHEBI:29105"/>
    </ligand>
</feature>
<evidence type="ECO:0000256" key="13">
    <source>
        <dbReference type="SAM" id="MobiDB-lite"/>
    </source>
</evidence>
<feature type="compositionally biased region" description="Acidic residues" evidence="13">
    <location>
        <begin position="283"/>
        <end position="296"/>
    </location>
</feature>
<evidence type="ECO:0000256" key="7">
    <source>
        <dbReference type="ARBA" id="ARBA00023125"/>
    </source>
</evidence>
<dbReference type="InterPro" id="IPR036236">
    <property type="entry name" value="Znf_C2H2_sf"/>
</dbReference>
<feature type="compositionally biased region" description="Basic residues" evidence="13">
    <location>
        <begin position="326"/>
        <end position="336"/>
    </location>
</feature>
<evidence type="ECO:0000313" key="17">
    <source>
        <dbReference type="EnsemblMetazoa" id="AALFPA23_014858.P21551"/>
    </source>
</evidence>
<dbReference type="SMART" id="SM00980">
    <property type="entry name" value="THAP"/>
    <property type="match status" value="1"/>
</dbReference>
<evidence type="ECO:0000259" key="14">
    <source>
        <dbReference type="PROSITE" id="PS50157"/>
    </source>
</evidence>
<dbReference type="SMART" id="SM00355">
    <property type="entry name" value="ZnF_C2H2"/>
    <property type="match status" value="5"/>
</dbReference>
<evidence type="ECO:0000259" key="16">
    <source>
        <dbReference type="PROSITE" id="PS51915"/>
    </source>
</evidence>
<dbReference type="RefSeq" id="XP_029707578.2">
    <property type="nucleotide sequence ID" value="XM_029851718.2"/>
</dbReference>
<evidence type="ECO:0000256" key="4">
    <source>
        <dbReference type="ARBA" id="ARBA00022771"/>
    </source>
</evidence>
<feature type="region of interest" description="Disordered" evidence="13">
    <location>
        <begin position="561"/>
        <end position="612"/>
    </location>
</feature>
<dbReference type="InterPro" id="IPR013087">
    <property type="entry name" value="Znf_C2H2_type"/>
</dbReference>
<evidence type="ECO:0000256" key="9">
    <source>
        <dbReference type="ARBA" id="ARBA00023242"/>
    </source>
</evidence>
<dbReference type="PROSITE" id="PS51915">
    <property type="entry name" value="ZAD"/>
    <property type="match status" value="1"/>
</dbReference>
<keyword evidence="5 12" id="KW-0862">Zinc</keyword>
<feature type="domain" description="C2H2-type" evidence="14">
    <location>
        <begin position="447"/>
        <end position="474"/>
    </location>
</feature>
<feature type="compositionally biased region" description="Polar residues" evidence="13">
    <location>
        <begin position="602"/>
        <end position="612"/>
    </location>
</feature>
<feature type="compositionally biased region" description="Acidic residues" evidence="13">
    <location>
        <begin position="264"/>
        <end position="273"/>
    </location>
</feature>
<dbReference type="GeneID" id="115254309"/>
<dbReference type="EnsemblMetazoa" id="AALFPA23_014858.R21551">
    <property type="protein sequence ID" value="AALFPA23_014858.P21551"/>
    <property type="gene ID" value="AALFPA23_014858"/>
</dbReference>
<evidence type="ECO:0000313" key="18">
    <source>
        <dbReference type="Proteomes" id="UP000069940"/>
    </source>
</evidence>
<feature type="region of interest" description="Disordered" evidence="13">
    <location>
        <begin position="249"/>
        <end position="356"/>
    </location>
</feature>
<dbReference type="PANTHER" id="PTHR47772:SF1">
    <property type="entry name" value="ZINC FINGER PROTEIN 200"/>
    <property type="match status" value="1"/>
</dbReference>
<comment type="subcellular location">
    <subcellularLocation>
        <location evidence="1">Nucleus</location>
    </subcellularLocation>
</comment>
<dbReference type="SMART" id="SM00868">
    <property type="entry name" value="zf-AD"/>
    <property type="match status" value="1"/>
</dbReference>
<feature type="domain" description="ZAD" evidence="16">
    <location>
        <begin position="100"/>
        <end position="175"/>
    </location>
</feature>
<evidence type="ECO:0000256" key="12">
    <source>
        <dbReference type="PROSITE-ProRule" id="PRU01263"/>
    </source>
</evidence>
<dbReference type="PANTHER" id="PTHR47772">
    <property type="entry name" value="ZINC FINGER PROTEIN 200"/>
    <property type="match status" value="1"/>
</dbReference>
<dbReference type="PROSITE" id="PS50157">
    <property type="entry name" value="ZINC_FINGER_C2H2_2"/>
    <property type="match status" value="3"/>
</dbReference>